<feature type="compositionally biased region" description="Basic and acidic residues" evidence="1">
    <location>
        <begin position="20"/>
        <end position="31"/>
    </location>
</feature>
<proteinExistence type="predicted"/>
<organism evidence="2 3">
    <name type="scientific">Vitrella brassicaformis (strain CCMP3155)</name>
    <dbReference type="NCBI Taxonomy" id="1169540"/>
    <lineage>
        <taxon>Eukaryota</taxon>
        <taxon>Sar</taxon>
        <taxon>Alveolata</taxon>
        <taxon>Colpodellida</taxon>
        <taxon>Vitrellaceae</taxon>
        <taxon>Vitrella</taxon>
    </lineage>
</organism>
<dbReference type="AlphaFoldDB" id="A0A0G4EIB7"/>
<gene>
    <name evidence="2" type="ORF">Vbra_4986</name>
</gene>
<feature type="region of interest" description="Disordered" evidence="1">
    <location>
        <begin position="1"/>
        <end position="31"/>
    </location>
</feature>
<dbReference type="EMBL" id="CDMY01000238">
    <property type="protein sequence ID" value="CEL95748.1"/>
    <property type="molecule type" value="Genomic_DNA"/>
</dbReference>
<accession>A0A0G4EIB7</accession>
<dbReference type="Proteomes" id="UP000041254">
    <property type="component" value="Unassembled WGS sequence"/>
</dbReference>
<dbReference type="VEuPathDB" id="CryptoDB:Vbra_4986"/>
<keyword evidence="3" id="KW-1185">Reference proteome</keyword>
<protein>
    <submittedName>
        <fullName evidence="2">Uncharacterized protein</fullName>
    </submittedName>
</protein>
<dbReference type="PhylomeDB" id="A0A0G4EIB7"/>
<name>A0A0G4EIB7_VITBC</name>
<feature type="compositionally biased region" description="Acidic residues" evidence="1">
    <location>
        <begin position="1"/>
        <end position="11"/>
    </location>
</feature>
<evidence type="ECO:0000313" key="2">
    <source>
        <dbReference type="EMBL" id="CEL95748.1"/>
    </source>
</evidence>
<reference evidence="2 3" key="1">
    <citation type="submission" date="2014-11" db="EMBL/GenBank/DDBJ databases">
        <authorList>
            <person name="Zhu J."/>
            <person name="Qi W."/>
            <person name="Song R."/>
        </authorList>
    </citation>
    <scope>NUCLEOTIDE SEQUENCE [LARGE SCALE GENOMIC DNA]</scope>
</reference>
<evidence type="ECO:0000256" key="1">
    <source>
        <dbReference type="SAM" id="MobiDB-lite"/>
    </source>
</evidence>
<evidence type="ECO:0000313" key="3">
    <source>
        <dbReference type="Proteomes" id="UP000041254"/>
    </source>
</evidence>
<dbReference type="InParanoid" id="A0A0G4EIB7"/>
<sequence>MSADDNDDDDGCQAAPAASDEDHRRAERETELRQAIADTPGLVNCITAFLPLYLLGLLSNTAWDHAAPTHTHLTIDSTNSNERSVWQRVPLALVTQWANKLTRLTAITLRYPVGKALWCIDVFITVIEGHVAGRRAANMNGGTLRSIILEGVRLAKREMSTVRRPQQLPPDQIALVVPPPSLDALTTITGLLYDHRFLADRDWRMPLLERVEQDKWVPDELGQFICSSRSLKHVGGDLGFGSLIPTYQASAAVDRLQMALVSRGCRRSLTRLTVSTGLYGFDSSVLPLLQSLESLHSSCCRPDAEIAFEARYVGSFDLSLFYSDHLLPTTSPLVMTTIQAAARNAIHLNYDISQHGFTHPVDSPSQAAIDIAKTLTFDTVNDVIVRNAHGFVPPPNTPSPQPAIIDHLQQFPRARELRVESAHGGAAGRLLAEKMPSKVVKVTFGEYVSL</sequence>